<name>A0AAV3P3H6_LITER</name>
<evidence type="ECO:0000256" key="1">
    <source>
        <dbReference type="SAM" id="MobiDB-lite"/>
    </source>
</evidence>
<proteinExistence type="predicted"/>
<organism evidence="2 3">
    <name type="scientific">Lithospermum erythrorhizon</name>
    <name type="common">Purple gromwell</name>
    <name type="synonym">Lithospermum officinale var. erythrorhizon</name>
    <dbReference type="NCBI Taxonomy" id="34254"/>
    <lineage>
        <taxon>Eukaryota</taxon>
        <taxon>Viridiplantae</taxon>
        <taxon>Streptophyta</taxon>
        <taxon>Embryophyta</taxon>
        <taxon>Tracheophyta</taxon>
        <taxon>Spermatophyta</taxon>
        <taxon>Magnoliopsida</taxon>
        <taxon>eudicotyledons</taxon>
        <taxon>Gunneridae</taxon>
        <taxon>Pentapetalae</taxon>
        <taxon>asterids</taxon>
        <taxon>lamiids</taxon>
        <taxon>Boraginales</taxon>
        <taxon>Boraginaceae</taxon>
        <taxon>Boraginoideae</taxon>
        <taxon>Lithospermeae</taxon>
        <taxon>Lithospermum</taxon>
    </lineage>
</organism>
<evidence type="ECO:0000313" key="3">
    <source>
        <dbReference type="Proteomes" id="UP001454036"/>
    </source>
</evidence>
<keyword evidence="3" id="KW-1185">Reference proteome</keyword>
<dbReference type="Proteomes" id="UP001454036">
    <property type="component" value="Unassembled WGS sequence"/>
</dbReference>
<reference evidence="2 3" key="1">
    <citation type="submission" date="2024-01" db="EMBL/GenBank/DDBJ databases">
        <title>The complete chloroplast genome sequence of Lithospermum erythrorhizon: insights into the phylogenetic relationship among Boraginaceae species and the maternal lineages of purple gromwells.</title>
        <authorList>
            <person name="Okada T."/>
            <person name="Watanabe K."/>
        </authorList>
    </citation>
    <scope>NUCLEOTIDE SEQUENCE [LARGE SCALE GENOMIC DNA]</scope>
</reference>
<dbReference type="AlphaFoldDB" id="A0AAV3P3H6"/>
<sequence length="66" mass="7249">MASHPPIAARYRSDPSSDTSLTSASPPQQRMIDHQLQLSPLSDSEDSPHHSTHYPMSLCSFASAFH</sequence>
<accession>A0AAV3P3H6</accession>
<comment type="caution">
    <text evidence="2">The sequence shown here is derived from an EMBL/GenBank/DDBJ whole genome shotgun (WGS) entry which is preliminary data.</text>
</comment>
<protein>
    <submittedName>
        <fullName evidence="2">Uncharacterized protein</fullName>
    </submittedName>
</protein>
<evidence type="ECO:0000313" key="2">
    <source>
        <dbReference type="EMBL" id="GAA0145778.1"/>
    </source>
</evidence>
<gene>
    <name evidence="2" type="ORF">LIER_36185</name>
</gene>
<dbReference type="EMBL" id="BAABME010016396">
    <property type="protein sequence ID" value="GAA0145778.1"/>
    <property type="molecule type" value="Genomic_DNA"/>
</dbReference>
<feature type="compositionally biased region" description="Polar residues" evidence="1">
    <location>
        <begin position="14"/>
        <end position="28"/>
    </location>
</feature>
<feature type="region of interest" description="Disordered" evidence="1">
    <location>
        <begin position="1"/>
        <end position="29"/>
    </location>
</feature>